<comment type="caution">
    <text evidence="3">The sequence shown here is derived from an EMBL/GenBank/DDBJ whole genome shotgun (WGS) entry which is preliminary data.</text>
</comment>
<protein>
    <submittedName>
        <fullName evidence="3">Uncharacterized protein</fullName>
    </submittedName>
</protein>
<dbReference type="AlphaFoldDB" id="A0AAP0H5P0"/>
<organism evidence="3 4">
    <name type="scientific">Deinandra increscens subsp. villosa</name>
    <dbReference type="NCBI Taxonomy" id="3103831"/>
    <lineage>
        <taxon>Eukaryota</taxon>
        <taxon>Viridiplantae</taxon>
        <taxon>Streptophyta</taxon>
        <taxon>Embryophyta</taxon>
        <taxon>Tracheophyta</taxon>
        <taxon>Spermatophyta</taxon>
        <taxon>Magnoliopsida</taxon>
        <taxon>eudicotyledons</taxon>
        <taxon>Gunneridae</taxon>
        <taxon>Pentapetalae</taxon>
        <taxon>asterids</taxon>
        <taxon>campanulids</taxon>
        <taxon>Asterales</taxon>
        <taxon>Asteraceae</taxon>
        <taxon>Asteroideae</taxon>
        <taxon>Heliantheae alliance</taxon>
        <taxon>Madieae</taxon>
        <taxon>Madiinae</taxon>
        <taxon>Deinandra</taxon>
    </lineage>
</organism>
<evidence type="ECO:0000256" key="2">
    <source>
        <dbReference type="SAM" id="MobiDB-lite"/>
    </source>
</evidence>
<accession>A0AAP0H5P0</accession>
<evidence type="ECO:0000313" key="4">
    <source>
        <dbReference type="Proteomes" id="UP001408789"/>
    </source>
</evidence>
<proteinExistence type="predicted"/>
<sequence>MNPPPDQPPPPPPPQALQPPRSSFSCDRHPEENFTGFCPSCLCERLTTLDQSAVAASSSSRRNSTSSSATAAAIRSIFKNKPPPGTAASTRNSFFPELRRTKSFSASKNEGLGISAAVYEPQRKSCDVRGRNTLSSLFSIHDDNSNKPRHSYSQQQALGNNGVVLETNREDEEEEEDQIQNIEDDDDEEIRVTEEPIVHDLTNNIMEEKEKEEAEIEIEEQQNESVFEDLKPMKDHIDLDSQSKKPSRSNFWSAASVLSKKWHKWRRKQKAPLSVGGSNGVILSSTLPVEKPISRQFRETQSEIADYGFGRRSCDTDPRFSLDVGRISFDDPRYSFDEPRASWDGYLIGRTFPRLPPMVEDAPVVHVPRCDSQIPVEDLPIPQEDNNIPGGSIQTREYYLDSSSKRRKSLDRSNSIRRMAAAVVAELDETKAASGVSVSVSNTKVSPATIDHGEPPRVSNSNSLRDDCSETFELGFRDRDNGIGIGGEKKEVKKPKKWRWKLWGFIHRRNKDDEEDRCSTVSGVGRSYSESWQENGVNRNVFRSNSSVSWRSSSLRRSNPNPNPNYMMTGKLNGNGNGNDQGFVNGIGNGIGNGRSRRPGDEFVLERNRSARYSPNHVDNGLLRFYLAPLSASRRSGIGVSTGGKNRPASNSHSISRSMLRLF</sequence>
<evidence type="ECO:0000313" key="3">
    <source>
        <dbReference type="EMBL" id="KAK9073051.1"/>
    </source>
</evidence>
<keyword evidence="1" id="KW-0175">Coiled coil</keyword>
<name>A0AAP0H5P0_9ASTR</name>
<dbReference type="Pfam" id="PF05340">
    <property type="entry name" value="DUF740"/>
    <property type="match status" value="1"/>
</dbReference>
<dbReference type="Proteomes" id="UP001408789">
    <property type="component" value="Unassembled WGS sequence"/>
</dbReference>
<dbReference type="GO" id="GO:0005886">
    <property type="term" value="C:plasma membrane"/>
    <property type="evidence" value="ECO:0007669"/>
    <property type="project" value="TreeGrafter"/>
</dbReference>
<feature type="compositionally biased region" description="Polar residues" evidence="2">
    <location>
        <begin position="648"/>
        <end position="657"/>
    </location>
</feature>
<gene>
    <name evidence="3" type="ORF">SSX86_007373</name>
</gene>
<dbReference type="PANTHER" id="PTHR31659">
    <property type="entry name" value="PROTEIN: UPF0503-LIKE PROTEIN, PUTATIVE (DUF740)-RELATED"/>
    <property type="match status" value="1"/>
</dbReference>
<feature type="region of interest" description="Disordered" evidence="2">
    <location>
        <begin position="637"/>
        <end position="663"/>
    </location>
</feature>
<feature type="compositionally biased region" description="Pro residues" evidence="2">
    <location>
        <begin position="1"/>
        <end position="17"/>
    </location>
</feature>
<dbReference type="PANTHER" id="PTHR31659:SF9">
    <property type="entry name" value="PROTEIN: UPF0503-LIKE PROTEIN, PUTATIVE (DUF740)-RELATED"/>
    <property type="match status" value="1"/>
</dbReference>
<dbReference type="InterPro" id="IPR008004">
    <property type="entry name" value="OCTOPUS-like"/>
</dbReference>
<feature type="coiled-coil region" evidence="1">
    <location>
        <begin position="165"/>
        <end position="231"/>
    </location>
</feature>
<keyword evidence="4" id="KW-1185">Reference proteome</keyword>
<reference evidence="3 4" key="1">
    <citation type="submission" date="2024-04" db="EMBL/GenBank/DDBJ databases">
        <title>The reference genome of an endangered Asteraceae, Deinandra increscens subsp. villosa, native to the Central Coast of California.</title>
        <authorList>
            <person name="Guilliams M."/>
            <person name="Hasenstab-Lehman K."/>
            <person name="Meyer R."/>
            <person name="Mcevoy S."/>
        </authorList>
    </citation>
    <scope>NUCLEOTIDE SEQUENCE [LARGE SCALE GENOMIC DNA]</scope>
    <source>
        <tissue evidence="3">Leaf</tissue>
    </source>
</reference>
<evidence type="ECO:0000256" key="1">
    <source>
        <dbReference type="SAM" id="Coils"/>
    </source>
</evidence>
<dbReference type="EMBL" id="JBCNJP010000009">
    <property type="protein sequence ID" value="KAK9073051.1"/>
    <property type="molecule type" value="Genomic_DNA"/>
</dbReference>
<feature type="region of interest" description="Disordered" evidence="2">
    <location>
        <begin position="1"/>
        <end position="29"/>
    </location>
</feature>